<sequence length="623" mass="68494">MAIRRFSLALAALSLQLAAAAGRPNIVVIMSDDQDVRLGSMQFMDAVQRELVAKGSSFMNHHTTSAQCCPSRVTLLRGQAAHNTNVTNVFAPGGNYEKFALSGEMDDYLPHWLNKAGYRTEYVGKFLNGVNILNWASPPRGWNHVDVFIEPYQTTPNSVVMSENGNTPVWFKGFHQTDIIRAKALDRLDKLTARQDQPFFLFLSPTAPHVDDETATTVPCQRHEGLFLNATAPRTPAFNPPDEVQRNKVSWIRDLKPMGDADVSWADAEYRRRAQALAGIDEMIADVVAKLEEKGVMDNTYVVYTSDNGYHLGQHRMTVGKTTPFAEDTNLPFVVRGPGVPQGAVSTLVGSHLDLAPTFLDIAGVAARDLPPFLDGRSLLPQWRDPQPTRQDSGAGEGGNAEVLNVEFWGTAVVNTPAGLFRSPKNTYKTIRIAGDGVGYLYSHWCETSDVELYNTIDDPHEIKNLALNPTPETKRLLSRLNALLLVTKSCAEDTCRNPWQTVVANSSAAGAVSSLKQAMDPKFDDLFASFPKVSVAKCLPVQLAANEVPFWPASAREGLGLAHRNYTPSMGPSYKFTPRVANDKPEGTAEQRHATLADVMKMARPLTREELDPLQPRGIQGN</sequence>
<dbReference type="AlphaFoldDB" id="A0A0C4E7U8"/>
<dbReference type="GO" id="GO:0008449">
    <property type="term" value="F:N-acetylglucosamine-6-sulfatase activity"/>
    <property type="evidence" value="ECO:0007669"/>
    <property type="project" value="TreeGrafter"/>
</dbReference>
<dbReference type="OrthoDB" id="96314at2759"/>
<evidence type="ECO:0000313" key="9">
    <source>
        <dbReference type="EnsemblFungi" id="MAPG_08623T0"/>
    </source>
</evidence>
<feature type="signal peptide" evidence="6">
    <location>
        <begin position="1"/>
        <end position="22"/>
    </location>
</feature>
<evidence type="ECO:0000256" key="1">
    <source>
        <dbReference type="ARBA" id="ARBA00008779"/>
    </source>
</evidence>
<accession>A0A0C4E7U8</accession>
<dbReference type="PANTHER" id="PTHR43108:SF8">
    <property type="entry name" value="SD21168P"/>
    <property type="match status" value="1"/>
</dbReference>
<evidence type="ECO:0000259" key="7">
    <source>
        <dbReference type="Pfam" id="PF00884"/>
    </source>
</evidence>
<dbReference type="SUPFAM" id="SSF53649">
    <property type="entry name" value="Alkaline phosphatase-like"/>
    <property type="match status" value="1"/>
</dbReference>
<evidence type="ECO:0000256" key="3">
    <source>
        <dbReference type="ARBA" id="ARBA00022801"/>
    </source>
</evidence>
<reference evidence="9" key="4">
    <citation type="journal article" date="2015" name="G3 (Bethesda)">
        <title>Genome sequences of three phytopathogenic species of the Magnaporthaceae family of fungi.</title>
        <authorList>
            <person name="Okagaki L.H."/>
            <person name="Nunes C.C."/>
            <person name="Sailsbery J."/>
            <person name="Clay B."/>
            <person name="Brown D."/>
            <person name="John T."/>
            <person name="Oh Y."/>
            <person name="Young N."/>
            <person name="Fitzgerald M."/>
            <person name="Haas B.J."/>
            <person name="Zeng Q."/>
            <person name="Young S."/>
            <person name="Adiconis X."/>
            <person name="Fan L."/>
            <person name="Levin J.Z."/>
            <person name="Mitchell T.K."/>
            <person name="Okubara P.A."/>
            <person name="Farman M.L."/>
            <person name="Kohn L.M."/>
            <person name="Birren B."/>
            <person name="Ma L.-J."/>
            <person name="Dean R.A."/>
        </authorList>
    </citation>
    <scope>NUCLEOTIDE SEQUENCE</scope>
    <source>
        <strain evidence="9">ATCC 64411 / 73-15</strain>
    </source>
</reference>
<evidence type="ECO:0000313" key="8">
    <source>
        <dbReference type="EMBL" id="KLU89652.1"/>
    </source>
</evidence>
<evidence type="ECO:0000256" key="2">
    <source>
        <dbReference type="ARBA" id="ARBA00022729"/>
    </source>
</evidence>
<comment type="similarity">
    <text evidence="1">Belongs to the sulfatase family.</text>
</comment>
<evidence type="ECO:0000256" key="5">
    <source>
        <dbReference type="SAM" id="MobiDB-lite"/>
    </source>
</evidence>
<dbReference type="Proteomes" id="UP000011715">
    <property type="component" value="Unassembled WGS sequence"/>
</dbReference>
<dbReference type="STRING" id="644358.A0A0C4E7U8"/>
<feature type="chain" id="PRO_5009385798" description="Sulfatase N-terminal domain-containing protein" evidence="6">
    <location>
        <begin position="23"/>
        <end position="623"/>
    </location>
</feature>
<gene>
    <name evidence="8" type="ORF">MAPG_08623</name>
</gene>
<dbReference type="InterPro" id="IPR017850">
    <property type="entry name" value="Alkaline_phosphatase_core_sf"/>
</dbReference>
<proteinExistence type="inferred from homology"/>
<reference evidence="8" key="3">
    <citation type="submission" date="2011-03" db="EMBL/GenBank/DDBJ databases">
        <title>Annotation of Magnaporthe poae ATCC 64411.</title>
        <authorList>
            <person name="Ma L.-J."/>
            <person name="Dead R."/>
            <person name="Young S.K."/>
            <person name="Zeng Q."/>
            <person name="Gargeya S."/>
            <person name="Fitzgerald M."/>
            <person name="Haas B."/>
            <person name="Abouelleil A."/>
            <person name="Alvarado L."/>
            <person name="Arachchi H.M."/>
            <person name="Berlin A."/>
            <person name="Brown A."/>
            <person name="Chapman S.B."/>
            <person name="Chen Z."/>
            <person name="Dunbar C."/>
            <person name="Freedman E."/>
            <person name="Gearin G."/>
            <person name="Gellesch M."/>
            <person name="Goldberg J."/>
            <person name="Griggs A."/>
            <person name="Gujja S."/>
            <person name="Heiman D."/>
            <person name="Howarth C."/>
            <person name="Larson L."/>
            <person name="Lui A."/>
            <person name="MacDonald P.J.P."/>
            <person name="Mehta T."/>
            <person name="Montmayeur A."/>
            <person name="Murphy C."/>
            <person name="Neiman D."/>
            <person name="Pearson M."/>
            <person name="Priest M."/>
            <person name="Roberts A."/>
            <person name="Saif S."/>
            <person name="Shea T."/>
            <person name="Shenoy N."/>
            <person name="Sisk P."/>
            <person name="Stolte C."/>
            <person name="Sykes S."/>
            <person name="Yandava C."/>
            <person name="Wortman J."/>
            <person name="Nusbaum C."/>
            <person name="Birren B."/>
        </authorList>
    </citation>
    <scope>NUCLEOTIDE SEQUENCE</scope>
    <source>
        <strain evidence="8">ATCC 64411</strain>
    </source>
</reference>
<reference evidence="10" key="1">
    <citation type="submission" date="2010-05" db="EMBL/GenBank/DDBJ databases">
        <title>The genome sequence of Magnaporthe poae strain ATCC 64411.</title>
        <authorList>
            <person name="Ma L.-J."/>
            <person name="Dead R."/>
            <person name="Young S."/>
            <person name="Zeng Q."/>
            <person name="Koehrsen M."/>
            <person name="Alvarado L."/>
            <person name="Berlin A."/>
            <person name="Chapman S.B."/>
            <person name="Chen Z."/>
            <person name="Freedman E."/>
            <person name="Gellesch M."/>
            <person name="Goldberg J."/>
            <person name="Griggs A."/>
            <person name="Gujja S."/>
            <person name="Heilman E.R."/>
            <person name="Heiman D."/>
            <person name="Hepburn T."/>
            <person name="Howarth C."/>
            <person name="Jen D."/>
            <person name="Larson L."/>
            <person name="Mehta T."/>
            <person name="Neiman D."/>
            <person name="Pearson M."/>
            <person name="Roberts A."/>
            <person name="Saif S."/>
            <person name="Shea T."/>
            <person name="Shenoy N."/>
            <person name="Sisk P."/>
            <person name="Stolte C."/>
            <person name="Sykes S."/>
            <person name="Walk T."/>
            <person name="White J."/>
            <person name="Yandava C."/>
            <person name="Haas B."/>
            <person name="Nusbaum C."/>
            <person name="Birren B."/>
        </authorList>
    </citation>
    <scope>NUCLEOTIDE SEQUENCE [LARGE SCALE GENOMIC DNA]</scope>
    <source>
        <strain evidence="10">ATCC 64411 / 73-15</strain>
    </source>
</reference>
<dbReference type="GO" id="GO:0005539">
    <property type="term" value="F:glycosaminoglycan binding"/>
    <property type="evidence" value="ECO:0007669"/>
    <property type="project" value="TreeGrafter"/>
</dbReference>
<keyword evidence="2 6" id="KW-0732">Signal</keyword>
<organism evidence="9 10">
    <name type="scientific">Magnaporthiopsis poae (strain ATCC 64411 / 73-15)</name>
    <name type="common">Kentucky bluegrass fungus</name>
    <name type="synonym">Magnaporthe poae</name>
    <dbReference type="NCBI Taxonomy" id="644358"/>
    <lineage>
        <taxon>Eukaryota</taxon>
        <taxon>Fungi</taxon>
        <taxon>Dikarya</taxon>
        <taxon>Ascomycota</taxon>
        <taxon>Pezizomycotina</taxon>
        <taxon>Sordariomycetes</taxon>
        <taxon>Sordariomycetidae</taxon>
        <taxon>Magnaporthales</taxon>
        <taxon>Magnaporthaceae</taxon>
        <taxon>Magnaporthiopsis</taxon>
    </lineage>
</organism>
<evidence type="ECO:0000256" key="4">
    <source>
        <dbReference type="ARBA" id="ARBA00023180"/>
    </source>
</evidence>
<feature type="domain" description="Sulfatase N-terminal" evidence="7">
    <location>
        <begin position="24"/>
        <end position="365"/>
    </location>
</feature>
<dbReference type="EMBL" id="ADBL01002083">
    <property type="status" value="NOT_ANNOTATED_CDS"/>
    <property type="molecule type" value="Genomic_DNA"/>
</dbReference>
<evidence type="ECO:0000256" key="6">
    <source>
        <dbReference type="SAM" id="SignalP"/>
    </source>
</evidence>
<dbReference type="VEuPathDB" id="FungiDB:MAPG_08623"/>
<dbReference type="EMBL" id="GL876973">
    <property type="protein sequence ID" value="KLU89652.1"/>
    <property type="molecule type" value="Genomic_DNA"/>
</dbReference>
<dbReference type="PANTHER" id="PTHR43108">
    <property type="entry name" value="N-ACETYLGLUCOSAMINE-6-SULFATASE FAMILY MEMBER"/>
    <property type="match status" value="1"/>
</dbReference>
<dbReference type="InterPro" id="IPR000917">
    <property type="entry name" value="Sulfatase_N"/>
</dbReference>
<dbReference type="EnsemblFungi" id="MAPG_08623T0">
    <property type="protein sequence ID" value="MAPG_08623T0"/>
    <property type="gene ID" value="MAPG_08623"/>
</dbReference>
<protein>
    <recommendedName>
        <fullName evidence="7">Sulfatase N-terminal domain-containing protein</fullName>
    </recommendedName>
</protein>
<name>A0A0C4E7U8_MAGP6</name>
<dbReference type="eggNOG" id="KOG3731">
    <property type="taxonomic scope" value="Eukaryota"/>
</dbReference>
<dbReference type="OMA" id="WTHIDAL"/>
<dbReference type="PROSITE" id="PS00149">
    <property type="entry name" value="SULFATASE_2"/>
    <property type="match status" value="1"/>
</dbReference>
<dbReference type="InterPro" id="IPR024607">
    <property type="entry name" value="Sulfatase_CS"/>
</dbReference>
<evidence type="ECO:0000313" key="10">
    <source>
        <dbReference type="Proteomes" id="UP000011715"/>
    </source>
</evidence>
<dbReference type="Gene3D" id="3.40.720.10">
    <property type="entry name" value="Alkaline Phosphatase, subunit A"/>
    <property type="match status" value="1"/>
</dbReference>
<reference evidence="8" key="2">
    <citation type="submission" date="2010-05" db="EMBL/GenBank/DDBJ databases">
        <title>The Genome Sequence of Magnaporthe poae strain ATCC 64411.</title>
        <authorList>
            <consortium name="The Broad Institute Genome Sequencing Platform"/>
            <consortium name="Broad Institute Genome Sequencing Center for Infectious Disease"/>
            <person name="Ma L.-J."/>
            <person name="Dead R."/>
            <person name="Young S."/>
            <person name="Zeng Q."/>
            <person name="Koehrsen M."/>
            <person name="Alvarado L."/>
            <person name="Berlin A."/>
            <person name="Chapman S.B."/>
            <person name="Chen Z."/>
            <person name="Freedman E."/>
            <person name="Gellesch M."/>
            <person name="Goldberg J."/>
            <person name="Griggs A."/>
            <person name="Gujja S."/>
            <person name="Heilman E.R."/>
            <person name="Heiman D."/>
            <person name="Hepburn T."/>
            <person name="Howarth C."/>
            <person name="Jen D."/>
            <person name="Larson L."/>
            <person name="Mehta T."/>
            <person name="Neiman D."/>
            <person name="Pearson M."/>
            <person name="Roberts A."/>
            <person name="Saif S."/>
            <person name="Shea T."/>
            <person name="Shenoy N."/>
            <person name="Sisk P."/>
            <person name="Stolte C."/>
            <person name="Sykes S."/>
            <person name="Walk T."/>
            <person name="White J."/>
            <person name="Yandava C."/>
            <person name="Haas B."/>
            <person name="Nusbaum C."/>
            <person name="Birren B."/>
        </authorList>
    </citation>
    <scope>NUCLEOTIDE SEQUENCE</scope>
    <source>
        <strain evidence="8">ATCC 64411</strain>
    </source>
</reference>
<dbReference type="Pfam" id="PF00884">
    <property type="entry name" value="Sulfatase"/>
    <property type="match status" value="1"/>
</dbReference>
<dbReference type="CDD" id="cd16147">
    <property type="entry name" value="G6S"/>
    <property type="match status" value="1"/>
</dbReference>
<feature type="region of interest" description="Disordered" evidence="5">
    <location>
        <begin position="378"/>
        <end position="399"/>
    </location>
</feature>
<keyword evidence="10" id="KW-1185">Reference proteome</keyword>
<keyword evidence="3" id="KW-0378">Hydrolase</keyword>
<reference evidence="9" key="5">
    <citation type="submission" date="2015-06" db="UniProtKB">
        <authorList>
            <consortium name="EnsemblFungi"/>
        </authorList>
    </citation>
    <scope>IDENTIFICATION</scope>
    <source>
        <strain evidence="9">ATCC 64411</strain>
    </source>
</reference>
<keyword evidence="4" id="KW-0325">Glycoprotein</keyword>